<dbReference type="PROSITE" id="PS00678">
    <property type="entry name" value="WD_REPEATS_1"/>
    <property type="match status" value="2"/>
</dbReference>
<dbReference type="AlphaFoldDB" id="A0AAN7TJ32"/>
<keyword evidence="1 7" id="KW-0853">WD repeat</keyword>
<dbReference type="PROSITE" id="PS50082">
    <property type="entry name" value="WD_REPEATS_2"/>
    <property type="match status" value="2"/>
</dbReference>
<protein>
    <recommendedName>
        <fullName evidence="6">ASTRA-associated protein 1</fullName>
    </recommendedName>
</protein>
<dbReference type="InterPro" id="IPR020472">
    <property type="entry name" value="WD40_PAC1"/>
</dbReference>
<dbReference type="PANTHER" id="PTHR19854">
    <property type="entry name" value="TRANSDUCIN BETA-LIKE 3"/>
    <property type="match status" value="1"/>
</dbReference>
<comment type="subunit">
    <text evidence="5">Component of the ASTRA chromatin remodeling machinery complex.</text>
</comment>
<dbReference type="PRINTS" id="PR00320">
    <property type="entry name" value="GPROTEINBRPT"/>
</dbReference>
<feature type="repeat" description="WD" evidence="7">
    <location>
        <begin position="386"/>
        <end position="401"/>
    </location>
</feature>
<name>A0AAN7TJ32_9PEZI</name>
<evidence type="ECO:0000256" key="7">
    <source>
        <dbReference type="PROSITE-ProRule" id="PRU00221"/>
    </source>
</evidence>
<evidence type="ECO:0000256" key="4">
    <source>
        <dbReference type="ARBA" id="ARBA00037931"/>
    </source>
</evidence>
<evidence type="ECO:0000313" key="8">
    <source>
        <dbReference type="EMBL" id="KAK5112581.1"/>
    </source>
</evidence>
<dbReference type="InterPro" id="IPR019775">
    <property type="entry name" value="WD40_repeat_CS"/>
</dbReference>
<evidence type="ECO:0000256" key="3">
    <source>
        <dbReference type="ARBA" id="ARBA00037338"/>
    </source>
</evidence>
<gene>
    <name evidence="8" type="ORF">LTR62_003895</name>
</gene>
<dbReference type="EMBL" id="JAVRRL010000029">
    <property type="protein sequence ID" value="KAK5112581.1"/>
    <property type="molecule type" value="Genomic_DNA"/>
</dbReference>
<evidence type="ECO:0000313" key="9">
    <source>
        <dbReference type="Proteomes" id="UP001310890"/>
    </source>
</evidence>
<dbReference type="InterPro" id="IPR036322">
    <property type="entry name" value="WD40_repeat_dom_sf"/>
</dbReference>
<dbReference type="InterPro" id="IPR001680">
    <property type="entry name" value="WD40_rpt"/>
</dbReference>
<accession>A0AAN7TJ32</accession>
<evidence type="ECO:0000256" key="6">
    <source>
        <dbReference type="ARBA" id="ARBA00040563"/>
    </source>
</evidence>
<reference evidence="8" key="1">
    <citation type="submission" date="2023-08" db="EMBL/GenBank/DDBJ databases">
        <title>Black Yeasts Isolated from many extreme environments.</title>
        <authorList>
            <person name="Coleine C."/>
            <person name="Stajich J.E."/>
            <person name="Selbmann L."/>
        </authorList>
    </citation>
    <scope>NUCLEOTIDE SEQUENCE</scope>
    <source>
        <strain evidence="8">CCFEE 5401</strain>
    </source>
</reference>
<keyword evidence="2" id="KW-0677">Repeat</keyword>
<evidence type="ECO:0000256" key="2">
    <source>
        <dbReference type="ARBA" id="ARBA00022737"/>
    </source>
</evidence>
<dbReference type="Gene3D" id="2.130.10.10">
    <property type="entry name" value="YVTN repeat-like/Quinoprotein amine dehydrogenase"/>
    <property type="match status" value="3"/>
</dbReference>
<evidence type="ECO:0000256" key="5">
    <source>
        <dbReference type="ARBA" id="ARBA00038749"/>
    </source>
</evidence>
<comment type="caution">
    <text evidence="8">The sequence shown here is derived from an EMBL/GenBank/DDBJ whole genome shotgun (WGS) entry which is preliminary data.</text>
</comment>
<dbReference type="SUPFAM" id="SSF50978">
    <property type="entry name" value="WD40 repeat-like"/>
    <property type="match status" value="1"/>
</dbReference>
<comment type="function">
    <text evidence="3">Component of the ASTRA complex involved in chromatin remodeling.</text>
</comment>
<sequence length="401" mass="44186">MATLVNQAEQSATLPPAQPTYILRGHSAQIHAVHFFSTNRYLISGDADGWVIIWDMPIRRPVGVWRAHTGSILGIKSWPGLVDEEDVKIITHGRDNKVHVWQLTQDDISRLSTNFPADAEPADSRHPWLLHTLTVNALNFCSFATSPSPTSLNAPESNANDHPTIIIAVPGLQDGDINLTTLPHETRLATIVHPASIKTGMVMAIALHIDPTDQLRVVVGYESGYICLFAQRTGSKQWEAIYTHETHTQPTLSLDLAPGGLGYFYSSSADAIIGRHALLPGRRETKIAKTKHAGQQSLVVRSDEKVFATAGWDGRIRVYSTQSLKELAVLKWHKEGCYALAFAHVHSGEARAGVRDGEGPEGNRITGRTMTVAQQRERKTKETHWLAAGSKDGKISLWELY</sequence>
<dbReference type="Proteomes" id="UP001310890">
    <property type="component" value="Unassembled WGS sequence"/>
</dbReference>
<dbReference type="PANTHER" id="PTHR19854:SF1">
    <property type="entry name" value="GUANINE NUCLEOTIDE-BINDING PROTEIN SUBUNIT BETA-LIKE PROTEIN 1"/>
    <property type="match status" value="1"/>
</dbReference>
<comment type="similarity">
    <text evidence="4">Belongs to the WD repeat ASA1 family.</text>
</comment>
<organism evidence="8 9">
    <name type="scientific">Meristemomyces frigidus</name>
    <dbReference type="NCBI Taxonomy" id="1508187"/>
    <lineage>
        <taxon>Eukaryota</taxon>
        <taxon>Fungi</taxon>
        <taxon>Dikarya</taxon>
        <taxon>Ascomycota</taxon>
        <taxon>Pezizomycotina</taxon>
        <taxon>Dothideomycetes</taxon>
        <taxon>Dothideomycetidae</taxon>
        <taxon>Mycosphaerellales</taxon>
        <taxon>Teratosphaeriaceae</taxon>
        <taxon>Meristemomyces</taxon>
    </lineage>
</organism>
<dbReference type="InterPro" id="IPR015943">
    <property type="entry name" value="WD40/YVTN_repeat-like_dom_sf"/>
</dbReference>
<evidence type="ECO:0000256" key="1">
    <source>
        <dbReference type="ARBA" id="ARBA00022574"/>
    </source>
</evidence>
<dbReference type="PROSITE" id="PS50294">
    <property type="entry name" value="WD_REPEATS_REGION"/>
    <property type="match status" value="1"/>
</dbReference>
<dbReference type="SMART" id="SM00320">
    <property type="entry name" value="WD40"/>
    <property type="match status" value="4"/>
</dbReference>
<proteinExistence type="inferred from homology"/>
<feature type="repeat" description="WD" evidence="7">
    <location>
        <begin position="23"/>
        <end position="56"/>
    </location>
</feature>
<dbReference type="Pfam" id="PF00400">
    <property type="entry name" value="WD40"/>
    <property type="match status" value="3"/>
</dbReference>